<name>A0A1W1D5D9_9ZZZZ</name>
<dbReference type="NCBIfam" id="TIGR01784">
    <property type="entry name" value="T_den_put_tspse"/>
    <property type="match status" value="1"/>
</dbReference>
<evidence type="ECO:0008006" key="2">
    <source>
        <dbReference type="Google" id="ProtNLM"/>
    </source>
</evidence>
<reference evidence="1" key="1">
    <citation type="submission" date="2016-10" db="EMBL/GenBank/DDBJ databases">
        <authorList>
            <person name="de Groot N.N."/>
        </authorList>
    </citation>
    <scope>NUCLEOTIDE SEQUENCE</scope>
</reference>
<dbReference type="PANTHER" id="PTHR41317">
    <property type="entry name" value="PD-(D_E)XK NUCLEASE FAMILY TRANSPOSASE"/>
    <property type="match status" value="1"/>
</dbReference>
<dbReference type="Pfam" id="PF12784">
    <property type="entry name" value="PDDEXK_2"/>
    <property type="match status" value="1"/>
</dbReference>
<sequence length="282" mass="33166">MPRKLISFDWAIKRILRSKANFEILEGFLFELLKENIKIIEILESESNQEQKNNKFNRLDLKVKNEKGQIILIEIQYSSELDYLQRILYASSKIITEHMKEAEPYSKVSKVISISILYFNFGDGDDYIYKGTTKFIGLHNKSELQLNKKQQELYNIDKVEKLYPEYYLIKIKNFNDVAKDTLDEWINFLKNETIPENPKAKGLLKAAEELDYLKMSEEERIAYNKYQEDKHHEASLYESTYVIGQIEERKKIALNLIKAKVEKEIIKQTTGLTDTELANLST</sequence>
<dbReference type="EMBL" id="FPHP01000047">
    <property type="protein sequence ID" value="SFV75845.1"/>
    <property type="molecule type" value="Genomic_DNA"/>
</dbReference>
<proteinExistence type="predicted"/>
<gene>
    <name evidence="1" type="ORF">MNB_SM-3-314</name>
</gene>
<evidence type="ECO:0000313" key="1">
    <source>
        <dbReference type="EMBL" id="SFV75845.1"/>
    </source>
</evidence>
<dbReference type="AlphaFoldDB" id="A0A1W1D5D9"/>
<accession>A0A1W1D5D9</accession>
<dbReference type="PANTHER" id="PTHR41317:SF1">
    <property type="entry name" value="PD-(D_E)XK NUCLEASE FAMILY TRANSPOSASE"/>
    <property type="match status" value="1"/>
</dbReference>
<dbReference type="InterPro" id="IPR010106">
    <property type="entry name" value="RpnA"/>
</dbReference>
<organism evidence="1">
    <name type="scientific">hydrothermal vent metagenome</name>
    <dbReference type="NCBI Taxonomy" id="652676"/>
    <lineage>
        <taxon>unclassified sequences</taxon>
        <taxon>metagenomes</taxon>
        <taxon>ecological metagenomes</taxon>
    </lineage>
</organism>
<protein>
    <recommendedName>
        <fullName evidence="2">Rpn family recombination-promoting nuclease/putative transposase</fullName>
    </recommendedName>
</protein>